<evidence type="ECO:0000256" key="7">
    <source>
        <dbReference type="ARBA" id="ARBA00023004"/>
    </source>
</evidence>
<evidence type="ECO:0000256" key="9">
    <source>
        <dbReference type="ARBA" id="ARBA00023136"/>
    </source>
</evidence>
<keyword evidence="5 12" id="KW-1133">Transmembrane helix</keyword>
<evidence type="ECO:0000256" key="2">
    <source>
        <dbReference type="ARBA" id="ARBA00022475"/>
    </source>
</evidence>
<dbReference type="Proteomes" id="UP001152755">
    <property type="component" value="Unassembled WGS sequence"/>
</dbReference>
<accession>A0A9X4RCI4</accession>
<protein>
    <submittedName>
        <fullName evidence="13">COX15/CtaA family protein</fullName>
    </submittedName>
</protein>
<evidence type="ECO:0000256" key="6">
    <source>
        <dbReference type="ARBA" id="ARBA00023002"/>
    </source>
</evidence>
<sequence length="319" mass="33697">MTTPFEFLAARFTVGRRGLRWATSAALLMSVVLVITGGIVRVTGSGLGCPTWPACTGDSVVATEAMGIHGAIEFTNRMLTWVLCAAVGAVIIAARLQKPWNRAVTRLGWLQFWMVVLNAVVGGITVLTGLNPYIVAAHFVAATLLITAATWTWHRVRVEQDGPPPVVSARSHQLARWLVGVTALLVVVGTVVSGAGPHAGDSRDVYRIPISWTAVTWVHGVLAVAVFALAVALLRSLSPADRTARFRTVIFLVVFFAQGLIGLVQSLTGLPELVVALHLLGAALVWVGALRVLLDAPDKVRTFEAPAAVAGSATPAVAK</sequence>
<dbReference type="Pfam" id="PF02628">
    <property type="entry name" value="COX15-CtaA"/>
    <property type="match status" value="1"/>
</dbReference>
<keyword evidence="6" id="KW-0560">Oxidoreductase</keyword>
<feature type="transmembrane region" description="Helical" evidence="12">
    <location>
        <begin position="214"/>
        <end position="234"/>
    </location>
</feature>
<dbReference type="PANTHER" id="PTHR35457">
    <property type="entry name" value="HEME A SYNTHASE"/>
    <property type="match status" value="1"/>
</dbReference>
<evidence type="ECO:0000256" key="5">
    <source>
        <dbReference type="ARBA" id="ARBA00022989"/>
    </source>
</evidence>
<evidence type="ECO:0000313" key="14">
    <source>
        <dbReference type="Proteomes" id="UP001152755"/>
    </source>
</evidence>
<keyword evidence="2" id="KW-1003">Cell membrane</keyword>
<proteinExistence type="predicted"/>
<evidence type="ECO:0000256" key="8">
    <source>
        <dbReference type="ARBA" id="ARBA00023133"/>
    </source>
</evidence>
<comment type="caution">
    <text evidence="13">The sequence shown here is derived from an EMBL/GenBank/DDBJ whole genome shotgun (WGS) entry which is preliminary data.</text>
</comment>
<keyword evidence="4" id="KW-0479">Metal-binding</keyword>
<dbReference type="GO" id="GO:0016020">
    <property type="term" value="C:membrane"/>
    <property type="evidence" value="ECO:0007669"/>
    <property type="project" value="UniProtKB-SubCell"/>
</dbReference>
<dbReference type="PANTHER" id="PTHR35457:SF1">
    <property type="entry name" value="HEME A SYNTHASE"/>
    <property type="match status" value="1"/>
</dbReference>
<evidence type="ECO:0000256" key="12">
    <source>
        <dbReference type="SAM" id="Phobius"/>
    </source>
</evidence>
<reference evidence="13" key="1">
    <citation type="submission" date="2022-08" db="EMBL/GenBank/DDBJ databases">
        <title>Genome analysis of Corynebacteriales strain.</title>
        <authorList>
            <person name="Lee S.D."/>
        </authorList>
    </citation>
    <scope>NUCLEOTIDE SEQUENCE</scope>
    <source>
        <strain evidence="13">D3-21</strain>
    </source>
</reference>
<feature type="transmembrane region" description="Helical" evidence="12">
    <location>
        <begin position="273"/>
        <end position="294"/>
    </location>
</feature>
<keyword evidence="9 12" id="KW-0472">Membrane</keyword>
<evidence type="ECO:0000313" key="13">
    <source>
        <dbReference type="EMBL" id="MDG3013613.1"/>
    </source>
</evidence>
<dbReference type="GO" id="GO:0006784">
    <property type="term" value="P:heme A biosynthetic process"/>
    <property type="evidence" value="ECO:0007669"/>
    <property type="project" value="InterPro"/>
</dbReference>
<dbReference type="InterPro" id="IPR003780">
    <property type="entry name" value="COX15/CtaA_fam"/>
</dbReference>
<organism evidence="13 14">
    <name type="scientific">Speluncibacter jeojiensis</name>
    <dbReference type="NCBI Taxonomy" id="2710754"/>
    <lineage>
        <taxon>Bacteria</taxon>
        <taxon>Bacillati</taxon>
        <taxon>Actinomycetota</taxon>
        <taxon>Actinomycetes</taxon>
        <taxon>Mycobacteriales</taxon>
        <taxon>Speluncibacteraceae</taxon>
        <taxon>Speluncibacter</taxon>
    </lineage>
</organism>
<keyword evidence="10" id="KW-1015">Disulfide bond</keyword>
<evidence type="ECO:0000256" key="11">
    <source>
        <dbReference type="ARBA" id="ARBA00023444"/>
    </source>
</evidence>
<feature type="transmembrane region" description="Helical" evidence="12">
    <location>
        <begin position="21"/>
        <end position="40"/>
    </location>
</feature>
<evidence type="ECO:0000256" key="1">
    <source>
        <dbReference type="ARBA" id="ARBA00004141"/>
    </source>
</evidence>
<evidence type="ECO:0000256" key="4">
    <source>
        <dbReference type="ARBA" id="ARBA00022723"/>
    </source>
</evidence>
<keyword evidence="14" id="KW-1185">Reference proteome</keyword>
<evidence type="ECO:0000256" key="10">
    <source>
        <dbReference type="ARBA" id="ARBA00023157"/>
    </source>
</evidence>
<comment type="subcellular location">
    <subcellularLocation>
        <location evidence="1">Membrane</location>
        <topology evidence="1">Multi-pass membrane protein</topology>
    </subcellularLocation>
</comment>
<feature type="transmembrane region" description="Helical" evidence="12">
    <location>
        <begin position="108"/>
        <end position="127"/>
    </location>
</feature>
<feature type="transmembrane region" description="Helical" evidence="12">
    <location>
        <begin position="246"/>
        <end position="267"/>
    </location>
</feature>
<dbReference type="GO" id="GO:0016491">
    <property type="term" value="F:oxidoreductase activity"/>
    <property type="evidence" value="ECO:0007669"/>
    <property type="project" value="UniProtKB-KW"/>
</dbReference>
<keyword evidence="3 12" id="KW-0812">Transmembrane</keyword>
<dbReference type="AlphaFoldDB" id="A0A9X4RCI4"/>
<keyword evidence="7" id="KW-0408">Iron</keyword>
<feature type="transmembrane region" description="Helical" evidence="12">
    <location>
        <begin position="78"/>
        <end position="96"/>
    </location>
</feature>
<name>A0A9X4RCI4_9ACTN</name>
<feature type="transmembrane region" description="Helical" evidence="12">
    <location>
        <begin position="133"/>
        <end position="153"/>
    </location>
</feature>
<dbReference type="RefSeq" id="WP_277834618.1">
    <property type="nucleotide sequence ID" value="NZ_JAAIVF010000006.1"/>
</dbReference>
<keyword evidence="8" id="KW-0350">Heme biosynthesis</keyword>
<dbReference type="EMBL" id="JANRHA010000001">
    <property type="protein sequence ID" value="MDG3013613.1"/>
    <property type="molecule type" value="Genomic_DNA"/>
</dbReference>
<comment type="pathway">
    <text evidence="11">Porphyrin-containing compound metabolism.</text>
</comment>
<dbReference type="InterPro" id="IPR050450">
    <property type="entry name" value="COX15/CtaA_HemeA_synthase"/>
</dbReference>
<dbReference type="GO" id="GO:0046872">
    <property type="term" value="F:metal ion binding"/>
    <property type="evidence" value="ECO:0007669"/>
    <property type="project" value="UniProtKB-KW"/>
</dbReference>
<feature type="transmembrane region" description="Helical" evidence="12">
    <location>
        <begin position="174"/>
        <end position="194"/>
    </location>
</feature>
<gene>
    <name evidence="13" type="ORF">NVS88_03455</name>
</gene>
<evidence type="ECO:0000256" key="3">
    <source>
        <dbReference type="ARBA" id="ARBA00022692"/>
    </source>
</evidence>